<evidence type="ECO:0000256" key="2">
    <source>
        <dbReference type="ARBA" id="ARBA00022803"/>
    </source>
</evidence>
<feature type="compositionally biased region" description="Basic and acidic residues" evidence="5">
    <location>
        <begin position="1"/>
        <end position="11"/>
    </location>
</feature>
<feature type="region of interest" description="Disordered" evidence="5">
    <location>
        <begin position="1"/>
        <end position="23"/>
    </location>
</feature>
<dbReference type="STRING" id="1157962.A0A250X2R2"/>
<evidence type="ECO:0000313" key="7">
    <source>
        <dbReference type="EMBL" id="GAX77182.1"/>
    </source>
</evidence>
<feature type="domain" description="ELM2" evidence="6">
    <location>
        <begin position="173"/>
        <end position="275"/>
    </location>
</feature>
<dbReference type="Gene3D" id="1.25.40.10">
    <property type="entry name" value="Tetratricopeptide repeat domain"/>
    <property type="match status" value="2"/>
</dbReference>
<organism evidence="7 8">
    <name type="scientific">Chlamydomonas eustigma</name>
    <dbReference type="NCBI Taxonomy" id="1157962"/>
    <lineage>
        <taxon>Eukaryota</taxon>
        <taxon>Viridiplantae</taxon>
        <taxon>Chlorophyta</taxon>
        <taxon>core chlorophytes</taxon>
        <taxon>Chlorophyceae</taxon>
        <taxon>CS clade</taxon>
        <taxon>Chlamydomonadales</taxon>
        <taxon>Chlamydomonadaceae</taxon>
        <taxon>Chlamydomonas</taxon>
    </lineage>
</organism>
<accession>A0A250X2R2</accession>
<dbReference type="InterPro" id="IPR000949">
    <property type="entry name" value="ELM2_dom"/>
</dbReference>
<feature type="region of interest" description="Disordered" evidence="5">
    <location>
        <begin position="136"/>
        <end position="159"/>
    </location>
</feature>
<dbReference type="CDD" id="cd24142">
    <property type="entry name" value="ACL4-like"/>
    <property type="match status" value="1"/>
</dbReference>
<keyword evidence="2 4" id="KW-0802">TPR repeat</keyword>
<dbReference type="InterPro" id="IPR019734">
    <property type="entry name" value="TPR_rpt"/>
</dbReference>
<keyword evidence="1" id="KW-0677">Repeat</keyword>
<evidence type="ECO:0000259" key="6">
    <source>
        <dbReference type="PROSITE" id="PS51156"/>
    </source>
</evidence>
<feature type="compositionally biased region" description="Basic residues" evidence="5">
    <location>
        <begin position="12"/>
        <end position="22"/>
    </location>
</feature>
<dbReference type="PROSITE" id="PS50005">
    <property type="entry name" value="TPR"/>
    <property type="match status" value="2"/>
</dbReference>
<feature type="repeat" description="TPR" evidence="4">
    <location>
        <begin position="62"/>
        <end position="95"/>
    </location>
</feature>
<dbReference type="EMBL" id="BEGY01000022">
    <property type="protein sequence ID" value="GAX77182.1"/>
    <property type="molecule type" value="Genomic_DNA"/>
</dbReference>
<reference evidence="7 8" key="1">
    <citation type="submission" date="2017-08" db="EMBL/GenBank/DDBJ databases">
        <title>Acidophilic green algal genome provides insights into adaptation to an acidic environment.</title>
        <authorList>
            <person name="Hirooka S."/>
            <person name="Hirose Y."/>
            <person name="Kanesaki Y."/>
            <person name="Higuchi S."/>
            <person name="Fujiwara T."/>
            <person name="Onuma R."/>
            <person name="Era A."/>
            <person name="Ohbayashi R."/>
            <person name="Uzuka A."/>
            <person name="Nozaki H."/>
            <person name="Yoshikawa H."/>
            <person name="Miyagishima S.Y."/>
        </authorList>
    </citation>
    <scope>NUCLEOTIDE SEQUENCE [LARGE SCALE GENOMIC DNA]</scope>
    <source>
        <strain evidence="7 8">NIES-2499</strain>
    </source>
</reference>
<dbReference type="PANTHER" id="PTHR44943:SF4">
    <property type="entry name" value="TPR REPEAT-CONTAINING PROTEIN MJ0798"/>
    <property type="match status" value="1"/>
</dbReference>
<dbReference type="AlphaFoldDB" id="A0A250X2R2"/>
<name>A0A250X2R2_9CHLO</name>
<sequence>MPLKGKNDIARKSKNAARKQKSKPLLTAQQLYEKAQAALLYDDYDTAREALRQAASLEPENLEIVEAYGSLLAELGEQEQAVLVLQKVVSLSPELGHEKYLYLGQLVEGDEGLAYTRKGVELLQQKLNEAISSCSTRSEDTKLLTQETNEPDAEPSSMSVKRELLKVDGGDNEEMEVMEEVQDGDEEDEVEEEEEVDDVEDLREGLCSALCSLAEMLMGRSESLECGSECEEVEGLLDRARTACCSSPEPDQVLASLRYEQGRPEEALEALRKSMKLWFCKQEEEDEDMEAVGDEIAEGRRGRKSLCGEMDSRREEESSDKVPLAEPSYEFRFECAKLLLELDDTTDVAIQVLEDLVEEDDCNPHTWHLLGTAYYAGGMLEDAQEIHDKGLALLKKLKVPQDDDVYHDFADLKGAIEDASCKIGS</sequence>
<feature type="repeat" description="TPR" evidence="4">
    <location>
        <begin position="28"/>
        <end position="61"/>
    </location>
</feature>
<evidence type="ECO:0000256" key="1">
    <source>
        <dbReference type="ARBA" id="ARBA00022737"/>
    </source>
</evidence>
<dbReference type="PROSITE" id="PS51156">
    <property type="entry name" value="ELM2"/>
    <property type="match status" value="1"/>
</dbReference>
<keyword evidence="3" id="KW-0539">Nucleus</keyword>
<dbReference type="Proteomes" id="UP000232323">
    <property type="component" value="Unassembled WGS sequence"/>
</dbReference>
<dbReference type="SMART" id="SM00028">
    <property type="entry name" value="TPR"/>
    <property type="match status" value="2"/>
</dbReference>
<dbReference type="Pfam" id="PF13432">
    <property type="entry name" value="TPR_16"/>
    <property type="match status" value="1"/>
</dbReference>
<proteinExistence type="predicted"/>
<keyword evidence="8" id="KW-1185">Reference proteome</keyword>
<dbReference type="SUPFAM" id="SSF48452">
    <property type="entry name" value="TPR-like"/>
    <property type="match status" value="1"/>
</dbReference>
<dbReference type="InterPro" id="IPR051685">
    <property type="entry name" value="Ycf3/AcsC/BcsC/TPR_MFPF"/>
</dbReference>
<dbReference type="InterPro" id="IPR011990">
    <property type="entry name" value="TPR-like_helical_dom_sf"/>
</dbReference>
<comment type="caution">
    <text evidence="7">The sequence shown here is derived from an EMBL/GenBank/DDBJ whole genome shotgun (WGS) entry which is preliminary data.</text>
</comment>
<evidence type="ECO:0000256" key="5">
    <source>
        <dbReference type="SAM" id="MobiDB-lite"/>
    </source>
</evidence>
<gene>
    <name evidence="7" type="ORF">CEUSTIGMA_g4628.t1</name>
</gene>
<dbReference type="PANTHER" id="PTHR44943">
    <property type="entry name" value="CELLULOSE SYNTHASE OPERON PROTEIN C"/>
    <property type="match status" value="1"/>
</dbReference>
<dbReference type="OrthoDB" id="1914839at2759"/>
<protein>
    <recommendedName>
        <fullName evidence="6">ELM2 domain-containing protein</fullName>
    </recommendedName>
</protein>
<evidence type="ECO:0000313" key="8">
    <source>
        <dbReference type="Proteomes" id="UP000232323"/>
    </source>
</evidence>
<evidence type="ECO:0000256" key="4">
    <source>
        <dbReference type="PROSITE-ProRule" id="PRU00339"/>
    </source>
</evidence>
<evidence type="ECO:0000256" key="3">
    <source>
        <dbReference type="ARBA" id="ARBA00023242"/>
    </source>
</evidence>